<evidence type="ECO:0000313" key="1">
    <source>
        <dbReference type="EMBL" id="TGO07708.1"/>
    </source>
</evidence>
<dbReference type="Proteomes" id="UP000297777">
    <property type="component" value="Unassembled WGS sequence"/>
</dbReference>
<name>A0A4Z1EAV4_9HELO</name>
<comment type="caution">
    <text evidence="1">The sequence shown here is derived from an EMBL/GenBank/DDBJ whole genome shotgun (WGS) entry which is preliminary data.</text>
</comment>
<keyword evidence="2" id="KW-1185">Reference proteome</keyword>
<gene>
    <name evidence="1" type="ORF">BTUL_0252g00100</name>
</gene>
<dbReference type="AlphaFoldDB" id="A0A4Z1EAV4"/>
<evidence type="ECO:0000313" key="2">
    <source>
        <dbReference type="Proteomes" id="UP000297777"/>
    </source>
</evidence>
<dbReference type="EMBL" id="PQXH01000252">
    <property type="protein sequence ID" value="TGO07708.1"/>
    <property type="molecule type" value="Genomic_DNA"/>
</dbReference>
<protein>
    <submittedName>
        <fullName evidence="1">Uncharacterized protein</fullName>
    </submittedName>
</protein>
<sequence>MNFCVANHHIPAPAFAFTRCATCPPATKTMEDKLERSSVEEVKRLSSHAHSSGKGNVIDLDKLANQAWSLISLYCKSTGTLHPGV</sequence>
<organism evidence="1 2">
    <name type="scientific">Botrytis tulipae</name>
    <dbReference type="NCBI Taxonomy" id="87230"/>
    <lineage>
        <taxon>Eukaryota</taxon>
        <taxon>Fungi</taxon>
        <taxon>Dikarya</taxon>
        <taxon>Ascomycota</taxon>
        <taxon>Pezizomycotina</taxon>
        <taxon>Leotiomycetes</taxon>
        <taxon>Helotiales</taxon>
        <taxon>Sclerotiniaceae</taxon>
        <taxon>Botrytis</taxon>
    </lineage>
</organism>
<dbReference type="OrthoDB" id="10504504at2759"/>
<proteinExistence type="predicted"/>
<accession>A0A4Z1EAV4</accession>
<reference evidence="1 2" key="1">
    <citation type="submission" date="2017-12" db="EMBL/GenBank/DDBJ databases">
        <title>Comparative genomics of Botrytis spp.</title>
        <authorList>
            <person name="Valero-Jimenez C.A."/>
            <person name="Tapia P."/>
            <person name="Veloso J."/>
            <person name="Silva-Moreno E."/>
            <person name="Staats M."/>
            <person name="Valdes J.H."/>
            <person name="Van Kan J.A.L."/>
        </authorList>
    </citation>
    <scope>NUCLEOTIDE SEQUENCE [LARGE SCALE GENOMIC DNA]</scope>
    <source>
        <strain evidence="1 2">Bt9001</strain>
    </source>
</reference>